<proteinExistence type="predicted"/>
<protein>
    <submittedName>
        <fullName evidence="3">Uncharacterized protein LOC117648234 isoform X1</fullName>
    </submittedName>
</protein>
<keyword evidence="1" id="KW-0812">Transmembrane</keyword>
<gene>
    <name evidence="3" type="primary">LOC117648234</name>
</gene>
<sequence>MDILVFRCRPEVNILRVASHLYSSLFVVCQSPVKLCGRAERVSVSQLEGSSVVYVTSGRMSPRACPLLAACCLVLVGVAVLPVGLSAAAASTTLAPDDSSQAPVLGNATTPQSGNVTACDRVDSKPDGSKVCTSAVRAWTLPCVGYIIVAGIAGFFALFLTVPCMLAAVGFGVIGVAAGSIAACFQGACGTPPCFRCMQSTAMLGVPLPVRGWMGAVGFGAGCVAGAYWLPMCFTDQETPINVSG</sequence>
<name>A0A6P8Z8B4_THRPL</name>
<keyword evidence="1" id="KW-1133">Transmembrane helix</keyword>
<dbReference type="InParanoid" id="A0A6P8Z8B4"/>
<dbReference type="Proteomes" id="UP000515158">
    <property type="component" value="Unplaced"/>
</dbReference>
<organism evidence="3">
    <name type="scientific">Thrips palmi</name>
    <name type="common">Melon thrips</name>
    <dbReference type="NCBI Taxonomy" id="161013"/>
    <lineage>
        <taxon>Eukaryota</taxon>
        <taxon>Metazoa</taxon>
        <taxon>Ecdysozoa</taxon>
        <taxon>Arthropoda</taxon>
        <taxon>Hexapoda</taxon>
        <taxon>Insecta</taxon>
        <taxon>Pterygota</taxon>
        <taxon>Neoptera</taxon>
        <taxon>Paraneoptera</taxon>
        <taxon>Thysanoptera</taxon>
        <taxon>Terebrantia</taxon>
        <taxon>Thripoidea</taxon>
        <taxon>Thripidae</taxon>
        <taxon>Thrips</taxon>
    </lineage>
</organism>
<feature type="transmembrane region" description="Helical" evidence="1">
    <location>
        <begin position="139"/>
        <end position="159"/>
    </location>
</feature>
<evidence type="ECO:0000313" key="3">
    <source>
        <dbReference type="RefSeq" id="XP_034246506.1"/>
    </source>
</evidence>
<keyword evidence="1" id="KW-0472">Membrane</keyword>
<dbReference type="RefSeq" id="XP_034246506.1">
    <property type="nucleotide sequence ID" value="XM_034390615.1"/>
</dbReference>
<evidence type="ECO:0000256" key="1">
    <source>
        <dbReference type="SAM" id="Phobius"/>
    </source>
</evidence>
<dbReference type="AlphaFoldDB" id="A0A6P8Z8B4"/>
<accession>A0A6P8Z8B4</accession>
<evidence type="ECO:0000313" key="2">
    <source>
        <dbReference type="Proteomes" id="UP000515158"/>
    </source>
</evidence>
<feature type="transmembrane region" description="Helical" evidence="1">
    <location>
        <begin position="166"/>
        <end position="188"/>
    </location>
</feature>
<feature type="transmembrane region" description="Helical" evidence="1">
    <location>
        <begin position="67"/>
        <end position="90"/>
    </location>
</feature>
<feature type="transmembrane region" description="Helical" evidence="1">
    <location>
        <begin position="208"/>
        <end position="230"/>
    </location>
</feature>
<dbReference type="GeneID" id="117648234"/>
<dbReference type="KEGG" id="tpal:117648234"/>
<reference evidence="3" key="1">
    <citation type="submission" date="2025-08" db="UniProtKB">
        <authorList>
            <consortium name="RefSeq"/>
        </authorList>
    </citation>
    <scope>IDENTIFICATION</scope>
    <source>
        <tissue evidence="3">Total insect</tissue>
    </source>
</reference>
<keyword evidence="2" id="KW-1185">Reference proteome</keyword>